<dbReference type="PANTHER" id="PTHR32060">
    <property type="entry name" value="TAIL-SPECIFIC PROTEASE"/>
    <property type="match status" value="1"/>
</dbReference>
<dbReference type="CDD" id="cd06782">
    <property type="entry name" value="cpPDZ_CPP-like"/>
    <property type="match status" value="1"/>
</dbReference>
<dbReference type="SMART" id="SM00228">
    <property type="entry name" value="PDZ"/>
    <property type="match status" value="1"/>
</dbReference>
<dbReference type="Gene3D" id="3.90.226.10">
    <property type="entry name" value="2-enoyl-CoA Hydratase, Chain A, domain 1"/>
    <property type="match status" value="1"/>
</dbReference>
<organism evidence="8 9">
    <name type="scientific">Sporosarcina contaminans</name>
    <dbReference type="NCBI Taxonomy" id="633403"/>
    <lineage>
        <taxon>Bacteria</taxon>
        <taxon>Bacillati</taxon>
        <taxon>Bacillota</taxon>
        <taxon>Bacilli</taxon>
        <taxon>Bacillales</taxon>
        <taxon>Caryophanaceae</taxon>
        <taxon>Sporosarcina</taxon>
    </lineage>
</organism>
<accession>A0ABW3TVK6</accession>
<proteinExistence type="inferred from homology"/>
<dbReference type="SUPFAM" id="SSF50156">
    <property type="entry name" value="PDZ domain-like"/>
    <property type="match status" value="1"/>
</dbReference>
<sequence length="459" mass="50534">MKRRLYPLIAWLALLFVILPFTTTATAEPLEEIRQLVKDHYVDEVSDTVLMRGSGRQITDGLDPYSVYMSAKEFNTFLNEIEQRIVGIGVVLAESNEGIVVTSVILGGPADKGGIVAGDIITHVNGISLHAKPVSAAISLIGGIEGTPVKLSIIHQQEKRDVTIKRAEIHLPTVEAEKLGGNVGYIRLNSFATDSAREMSRVIQAMQDAESFIIDLRDNGGGYIIAAQEVTGFFPNVPNAFQLRERNKEPEVYTAIKQKVNLKGRISLLINQNSASASEMLAVNVKEMGAAKLYGQTTYGKGTMQSMYSFQDGSALKLTTARFYSPKGQAVDALGVKPDVLTDIGKEVERAHYDHLKEKYKTYKELPTLKEVSSDKVFTVNLTTMMDQKTMDASAIELIQLGGQEVSVHVEVVDGQTVKIIPDELLESEQSYLLVIHPQWKDLKGKQVKDGIQLKVTIK</sequence>
<dbReference type="Proteomes" id="UP001597231">
    <property type="component" value="Unassembled WGS sequence"/>
</dbReference>
<feature type="signal peptide" evidence="6">
    <location>
        <begin position="1"/>
        <end position="27"/>
    </location>
</feature>
<dbReference type="InterPro" id="IPR036034">
    <property type="entry name" value="PDZ_sf"/>
</dbReference>
<feature type="domain" description="PDZ" evidence="7">
    <location>
        <begin position="75"/>
        <end position="141"/>
    </location>
</feature>
<feature type="chain" id="PRO_5045732914" evidence="6">
    <location>
        <begin position="28"/>
        <end position="459"/>
    </location>
</feature>
<evidence type="ECO:0000256" key="3">
    <source>
        <dbReference type="ARBA" id="ARBA00022801"/>
    </source>
</evidence>
<dbReference type="Pfam" id="PF13180">
    <property type="entry name" value="PDZ_2"/>
    <property type="match status" value="1"/>
</dbReference>
<dbReference type="NCBIfam" id="TIGR00225">
    <property type="entry name" value="prc"/>
    <property type="match status" value="1"/>
</dbReference>
<evidence type="ECO:0000259" key="7">
    <source>
        <dbReference type="PROSITE" id="PS50106"/>
    </source>
</evidence>
<evidence type="ECO:0000313" key="8">
    <source>
        <dbReference type="EMBL" id="MFD1204821.1"/>
    </source>
</evidence>
<comment type="caution">
    <text evidence="8">The sequence shown here is derived from an EMBL/GenBank/DDBJ whole genome shotgun (WGS) entry which is preliminary data.</text>
</comment>
<dbReference type="PANTHER" id="PTHR32060:SF22">
    <property type="entry name" value="CARBOXYL-TERMINAL-PROCESSING PEPTIDASE 3, CHLOROPLASTIC"/>
    <property type="match status" value="1"/>
</dbReference>
<dbReference type="InterPro" id="IPR005151">
    <property type="entry name" value="Tail-specific_protease"/>
</dbReference>
<name>A0ABW3TVK6_9BACL</name>
<keyword evidence="9" id="KW-1185">Reference proteome</keyword>
<evidence type="ECO:0000256" key="2">
    <source>
        <dbReference type="ARBA" id="ARBA00022670"/>
    </source>
</evidence>
<dbReference type="Pfam" id="PF03572">
    <property type="entry name" value="Peptidase_S41"/>
    <property type="match status" value="1"/>
</dbReference>
<evidence type="ECO:0000313" key="9">
    <source>
        <dbReference type="Proteomes" id="UP001597231"/>
    </source>
</evidence>
<evidence type="ECO:0000256" key="1">
    <source>
        <dbReference type="ARBA" id="ARBA00009179"/>
    </source>
</evidence>
<evidence type="ECO:0000256" key="6">
    <source>
        <dbReference type="SAM" id="SignalP"/>
    </source>
</evidence>
<dbReference type="InterPro" id="IPR029045">
    <property type="entry name" value="ClpP/crotonase-like_dom_sf"/>
</dbReference>
<dbReference type="PROSITE" id="PS50106">
    <property type="entry name" value="PDZ"/>
    <property type="match status" value="1"/>
</dbReference>
<protein>
    <submittedName>
        <fullName evidence="8">S41 family peptidase</fullName>
    </submittedName>
</protein>
<keyword evidence="6" id="KW-0732">Signal</keyword>
<keyword evidence="3 5" id="KW-0378">Hydrolase</keyword>
<evidence type="ECO:0000256" key="4">
    <source>
        <dbReference type="ARBA" id="ARBA00022825"/>
    </source>
</evidence>
<dbReference type="SUPFAM" id="SSF52096">
    <property type="entry name" value="ClpP/crotonase"/>
    <property type="match status" value="1"/>
</dbReference>
<dbReference type="EMBL" id="JBHTLT010000033">
    <property type="protein sequence ID" value="MFD1204821.1"/>
    <property type="molecule type" value="Genomic_DNA"/>
</dbReference>
<dbReference type="InterPro" id="IPR001478">
    <property type="entry name" value="PDZ"/>
</dbReference>
<dbReference type="CDD" id="cd07560">
    <property type="entry name" value="Peptidase_S41_CPP"/>
    <property type="match status" value="1"/>
</dbReference>
<evidence type="ECO:0000256" key="5">
    <source>
        <dbReference type="RuleBase" id="RU004404"/>
    </source>
</evidence>
<dbReference type="Gene3D" id="3.30.750.44">
    <property type="match status" value="1"/>
</dbReference>
<keyword evidence="4 5" id="KW-0720">Serine protease</keyword>
<keyword evidence="2 5" id="KW-0645">Protease</keyword>
<gene>
    <name evidence="8" type="ORF">ACFQ38_06880</name>
</gene>
<dbReference type="InterPro" id="IPR004447">
    <property type="entry name" value="Peptidase_S41A"/>
</dbReference>
<dbReference type="Gene3D" id="2.30.42.10">
    <property type="match status" value="1"/>
</dbReference>
<reference evidence="9" key="1">
    <citation type="journal article" date="2019" name="Int. J. Syst. Evol. Microbiol.">
        <title>The Global Catalogue of Microorganisms (GCM) 10K type strain sequencing project: providing services to taxonomists for standard genome sequencing and annotation.</title>
        <authorList>
            <consortium name="The Broad Institute Genomics Platform"/>
            <consortium name="The Broad Institute Genome Sequencing Center for Infectious Disease"/>
            <person name="Wu L."/>
            <person name="Ma J."/>
        </authorList>
    </citation>
    <scope>NUCLEOTIDE SEQUENCE [LARGE SCALE GENOMIC DNA]</scope>
    <source>
        <strain evidence="9">CCUG 53915</strain>
    </source>
</reference>
<dbReference type="RefSeq" id="WP_381480164.1">
    <property type="nucleotide sequence ID" value="NZ_JBHTLT010000033.1"/>
</dbReference>
<dbReference type="SMART" id="SM00245">
    <property type="entry name" value="TSPc"/>
    <property type="match status" value="1"/>
</dbReference>
<comment type="similarity">
    <text evidence="1 5">Belongs to the peptidase S41A family.</text>
</comment>